<dbReference type="RefSeq" id="WP_011758537.1">
    <property type="nucleotide sequence ID" value="NC_008700.1"/>
</dbReference>
<feature type="binding site" evidence="3">
    <location>
        <position position="296"/>
    </location>
    <ligand>
        <name>Zn(2+)</name>
        <dbReference type="ChEBI" id="CHEBI:29105"/>
    </ligand>
</feature>
<evidence type="ECO:0000313" key="6">
    <source>
        <dbReference type="Proteomes" id="UP000009175"/>
    </source>
</evidence>
<dbReference type="AlphaFoldDB" id="A1S2M1"/>
<organism evidence="5 6">
    <name type="scientific">Shewanella amazonensis (strain ATCC BAA-1098 / SB2B)</name>
    <dbReference type="NCBI Taxonomy" id="326297"/>
    <lineage>
        <taxon>Bacteria</taxon>
        <taxon>Pseudomonadati</taxon>
        <taxon>Pseudomonadota</taxon>
        <taxon>Gammaproteobacteria</taxon>
        <taxon>Alteromonadales</taxon>
        <taxon>Shewanellaceae</taxon>
        <taxon>Shewanella</taxon>
    </lineage>
</organism>
<keyword evidence="2 3" id="KW-0808">Transferase</keyword>
<dbReference type="Pfam" id="PF02574">
    <property type="entry name" value="S-methyl_trans"/>
    <property type="match status" value="1"/>
</dbReference>
<evidence type="ECO:0000256" key="3">
    <source>
        <dbReference type="PROSITE-ProRule" id="PRU00333"/>
    </source>
</evidence>
<sequence length="314" mass="34112">MGIYRTQLPQLDGGVFLTDGGIETTLIFHEGFELPYFAAFELLKTPQGRDALTHYFVTYVKLAGLFDTGFILESPTWRASSDWGALLGYTKETLAQANREAIALLEVIREAHSGRLPVVVSGCIGPRFDGYLPDKSMTAEDARHYHSIQIETLASTSADMICALTLNRVEEAIGIVEAAREAAMPVVISFTLETDGRLPTGQSLGDAVVQVDEATAGYAAYFMINCAHPSHLETVPQDAPWLARVKGFRANASSLSHAELNDATTLDDGDPHQLGQQYASLMSTRLKGLNVLGGCCGTDHRHLEQIAKACIKPR</sequence>
<dbReference type="InterPro" id="IPR003726">
    <property type="entry name" value="HCY_dom"/>
</dbReference>
<accession>A1S2M1</accession>
<name>A1S2M1_SHEAM</name>
<gene>
    <name evidence="5" type="ordered locus">Sama_0417</name>
</gene>
<keyword evidence="1 3" id="KW-0489">Methyltransferase</keyword>
<comment type="cofactor">
    <cofactor evidence="3">
        <name>Zn(2+)</name>
        <dbReference type="ChEBI" id="CHEBI:29105"/>
    </cofactor>
</comment>
<keyword evidence="3" id="KW-0479">Metal-binding</keyword>
<evidence type="ECO:0000256" key="2">
    <source>
        <dbReference type="ARBA" id="ARBA00022679"/>
    </source>
</evidence>
<dbReference type="GO" id="GO:0046872">
    <property type="term" value="F:metal ion binding"/>
    <property type="evidence" value="ECO:0007669"/>
    <property type="project" value="UniProtKB-KW"/>
</dbReference>
<dbReference type="PANTHER" id="PTHR11103">
    <property type="entry name" value="SLR1189 PROTEIN"/>
    <property type="match status" value="1"/>
</dbReference>
<dbReference type="SUPFAM" id="SSF82282">
    <property type="entry name" value="Homocysteine S-methyltransferase"/>
    <property type="match status" value="1"/>
</dbReference>
<dbReference type="KEGG" id="saz:Sama_0417"/>
<dbReference type="OrthoDB" id="9803687at2"/>
<reference evidence="5 6" key="1">
    <citation type="submission" date="2006-12" db="EMBL/GenBank/DDBJ databases">
        <title>Complete sequence of Shewanella amazonensis SB2B.</title>
        <authorList>
            <consortium name="US DOE Joint Genome Institute"/>
            <person name="Copeland A."/>
            <person name="Lucas S."/>
            <person name="Lapidus A."/>
            <person name="Barry K."/>
            <person name="Detter J.C."/>
            <person name="Glavina del Rio T."/>
            <person name="Hammon N."/>
            <person name="Israni S."/>
            <person name="Dalin E."/>
            <person name="Tice H."/>
            <person name="Pitluck S."/>
            <person name="Munk A.C."/>
            <person name="Brettin T."/>
            <person name="Bruce D."/>
            <person name="Han C."/>
            <person name="Tapia R."/>
            <person name="Gilna P."/>
            <person name="Schmutz J."/>
            <person name="Larimer F."/>
            <person name="Land M."/>
            <person name="Hauser L."/>
            <person name="Kyrpides N."/>
            <person name="Mikhailova N."/>
            <person name="Fredrickson J."/>
            <person name="Richardson P."/>
        </authorList>
    </citation>
    <scope>NUCLEOTIDE SEQUENCE [LARGE SCALE GENOMIC DNA]</scope>
    <source>
        <strain evidence="6">ATCC BAA-1098 / SB2B</strain>
    </source>
</reference>
<dbReference type="HOGENOM" id="CLU_062282_0_0_6"/>
<dbReference type="STRING" id="326297.Sama_0417"/>
<evidence type="ECO:0000256" key="1">
    <source>
        <dbReference type="ARBA" id="ARBA00022603"/>
    </source>
</evidence>
<feature type="binding site" evidence="3">
    <location>
        <position position="226"/>
    </location>
    <ligand>
        <name>Zn(2+)</name>
        <dbReference type="ChEBI" id="CHEBI:29105"/>
    </ligand>
</feature>
<keyword evidence="6" id="KW-1185">Reference proteome</keyword>
<dbReference type="DNASU" id="4602672"/>
<dbReference type="Gene3D" id="3.20.20.330">
    <property type="entry name" value="Homocysteine-binding-like domain"/>
    <property type="match status" value="1"/>
</dbReference>
<dbReference type="GO" id="GO:0008168">
    <property type="term" value="F:methyltransferase activity"/>
    <property type="evidence" value="ECO:0007669"/>
    <property type="project" value="UniProtKB-UniRule"/>
</dbReference>
<evidence type="ECO:0000259" key="4">
    <source>
        <dbReference type="PROSITE" id="PS50970"/>
    </source>
</evidence>
<dbReference type="GO" id="GO:0032259">
    <property type="term" value="P:methylation"/>
    <property type="evidence" value="ECO:0007669"/>
    <property type="project" value="UniProtKB-KW"/>
</dbReference>
<proteinExistence type="predicted"/>
<evidence type="ECO:0000313" key="5">
    <source>
        <dbReference type="EMBL" id="ABL98627.1"/>
    </source>
</evidence>
<feature type="binding site" evidence="3">
    <location>
        <position position="295"/>
    </location>
    <ligand>
        <name>Zn(2+)</name>
        <dbReference type="ChEBI" id="CHEBI:29105"/>
    </ligand>
</feature>
<dbReference type="EMBL" id="CP000507">
    <property type="protein sequence ID" value="ABL98627.1"/>
    <property type="molecule type" value="Genomic_DNA"/>
</dbReference>
<dbReference type="PANTHER" id="PTHR11103:SF18">
    <property type="entry name" value="SLR1189 PROTEIN"/>
    <property type="match status" value="1"/>
</dbReference>
<feature type="domain" description="Hcy-binding" evidence="4">
    <location>
        <begin position="4"/>
        <end position="310"/>
    </location>
</feature>
<protein>
    <submittedName>
        <fullName evidence="5">Homocysteine S-methyltransferase</fullName>
    </submittedName>
</protein>
<keyword evidence="3" id="KW-0862">Zinc</keyword>
<dbReference type="InterPro" id="IPR036589">
    <property type="entry name" value="HCY_dom_sf"/>
</dbReference>
<dbReference type="PROSITE" id="PS50970">
    <property type="entry name" value="HCY"/>
    <property type="match status" value="1"/>
</dbReference>
<dbReference type="eggNOG" id="COG2040">
    <property type="taxonomic scope" value="Bacteria"/>
</dbReference>
<dbReference type="Proteomes" id="UP000009175">
    <property type="component" value="Chromosome"/>
</dbReference>